<dbReference type="OMA" id="DRHETQF"/>
<organism evidence="5 6">
    <name type="scientific">Zunongwangia profunda</name>
    <dbReference type="NCBI Taxonomy" id="398743"/>
    <lineage>
        <taxon>Bacteria</taxon>
        <taxon>Pseudomonadati</taxon>
        <taxon>Bacteroidota</taxon>
        <taxon>Flavobacteriia</taxon>
        <taxon>Flavobacteriales</taxon>
        <taxon>Flavobacteriaceae</taxon>
        <taxon>Zunongwangia</taxon>
    </lineage>
</organism>
<dbReference type="GO" id="GO:0003723">
    <property type="term" value="F:RNA binding"/>
    <property type="evidence" value="ECO:0007669"/>
    <property type="project" value="UniProtKB-KW"/>
</dbReference>
<dbReference type="GO" id="GO:0000455">
    <property type="term" value="P:enzyme-directed rRNA pseudouridine synthesis"/>
    <property type="evidence" value="ECO:0007669"/>
    <property type="project" value="TreeGrafter"/>
</dbReference>
<dbReference type="PROSITE" id="PS50889">
    <property type="entry name" value="S4"/>
    <property type="match status" value="1"/>
</dbReference>
<dbReference type="InterPro" id="IPR036986">
    <property type="entry name" value="S4_RNA-bd_sf"/>
</dbReference>
<dbReference type="SUPFAM" id="SSF55120">
    <property type="entry name" value="Pseudouridine synthase"/>
    <property type="match status" value="1"/>
</dbReference>
<reference evidence="5 6" key="1">
    <citation type="journal article" date="2018" name="Nat. Biotechnol.">
        <title>A standardized bacterial taxonomy based on genome phylogeny substantially revises the tree of life.</title>
        <authorList>
            <person name="Parks D.H."/>
            <person name="Chuvochina M."/>
            <person name="Waite D.W."/>
            <person name="Rinke C."/>
            <person name="Skarshewski A."/>
            <person name="Chaumeil P.A."/>
            <person name="Hugenholtz P."/>
        </authorList>
    </citation>
    <scope>NUCLEOTIDE SEQUENCE [LARGE SCALE GENOMIC DNA]</scope>
    <source>
        <strain evidence="5">UBA9359</strain>
    </source>
</reference>
<dbReference type="RefSeq" id="WP_013073899.1">
    <property type="nucleotide sequence ID" value="NZ_CAJXAW010000048.1"/>
</dbReference>
<dbReference type="AlphaFoldDB" id="A0A3D5J1Y9"/>
<protein>
    <submittedName>
        <fullName evidence="5">RluA family pseudouridine synthase</fullName>
    </submittedName>
</protein>
<sequence length="288" mass="32676">MKIKEIHIVPQLSEKIRLQEYAASIFTSITTRSAVKKAIKKQQILVDGEIGQTGDWILEGQQIELLQPQKQQKVFELRLEVIYEDDHIAVINKPAGYPTSGNYHKTIKNALPFNLQASKEIDKLEIPQPAHRLDNPTSGILLCAKTNKALIELNRQFQDKEIQKTYIAIVEGCFPEEQQIFNDEIEEKQATTAVKLLGTIMFKSAKLSLLEAKPLTGRTHQIRIHLAKNGFPILGENLYGSPAIPFKKGLFLTSIAVNFKHPTGSAQQYFKIDFPKKFKRFTDNLEHS</sequence>
<dbReference type="InterPro" id="IPR020103">
    <property type="entry name" value="PsdUridine_synth_cat_dom_sf"/>
</dbReference>
<keyword evidence="3" id="KW-0694">RNA-binding</keyword>
<comment type="caution">
    <text evidence="5">The sequence shown here is derived from an EMBL/GenBank/DDBJ whole genome shotgun (WGS) entry which is preliminary data.</text>
</comment>
<name>A0A3D5J1Y9_9FLAO</name>
<dbReference type="InterPro" id="IPR050188">
    <property type="entry name" value="RluA_PseudoU_synthase"/>
</dbReference>
<dbReference type="Pfam" id="PF00849">
    <property type="entry name" value="PseudoU_synth_2"/>
    <property type="match status" value="1"/>
</dbReference>
<evidence type="ECO:0000256" key="2">
    <source>
        <dbReference type="ARBA" id="ARBA00023235"/>
    </source>
</evidence>
<dbReference type="CDD" id="cd00165">
    <property type="entry name" value="S4"/>
    <property type="match status" value="1"/>
</dbReference>
<dbReference type="InterPro" id="IPR006145">
    <property type="entry name" value="PsdUridine_synth_RsuA/RluA"/>
</dbReference>
<dbReference type="Gene3D" id="3.30.2350.10">
    <property type="entry name" value="Pseudouridine synthase"/>
    <property type="match status" value="1"/>
</dbReference>
<evidence type="ECO:0000313" key="5">
    <source>
        <dbReference type="EMBL" id="HCV82017.1"/>
    </source>
</evidence>
<evidence type="ECO:0000256" key="3">
    <source>
        <dbReference type="PROSITE-ProRule" id="PRU00182"/>
    </source>
</evidence>
<evidence type="ECO:0000259" key="4">
    <source>
        <dbReference type="Pfam" id="PF00849"/>
    </source>
</evidence>
<dbReference type="CDD" id="cd02869">
    <property type="entry name" value="PseudoU_synth_RluA_like"/>
    <property type="match status" value="1"/>
</dbReference>
<dbReference type="PANTHER" id="PTHR21600">
    <property type="entry name" value="MITOCHONDRIAL RNA PSEUDOURIDINE SYNTHASE"/>
    <property type="match status" value="1"/>
</dbReference>
<dbReference type="EMBL" id="DPMF01000306">
    <property type="protein sequence ID" value="HCV82017.1"/>
    <property type="molecule type" value="Genomic_DNA"/>
</dbReference>
<comment type="similarity">
    <text evidence="1">Belongs to the pseudouridine synthase RluA family.</text>
</comment>
<dbReference type="Gene3D" id="3.10.290.10">
    <property type="entry name" value="RNA-binding S4 domain"/>
    <property type="match status" value="1"/>
</dbReference>
<gene>
    <name evidence="5" type="ORF">DGQ38_13305</name>
</gene>
<feature type="domain" description="Pseudouridine synthase RsuA/RluA-like" evidence="4">
    <location>
        <begin position="87"/>
        <end position="228"/>
    </location>
</feature>
<evidence type="ECO:0000256" key="1">
    <source>
        <dbReference type="ARBA" id="ARBA00010876"/>
    </source>
</evidence>
<dbReference type="InterPro" id="IPR006224">
    <property type="entry name" value="PsdUridine_synth_RluA-like_CS"/>
</dbReference>
<dbReference type="PROSITE" id="PS01129">
    <property type="entry name" value="PSI_RLU"/>
    <property type="match status" value="1"/>
</dbReference>
<dbReference type="GO" id="GO:0009982">
    <property type="term" value="F:pseudouridine synthase activity"/>
    <property type="evidence" value="ECO:0007669"/>
    <property type="project" value="InterPro"/>
</dbReference>
<evidence type="ECO:0000313" key="6">
    <source>
        <dbReference type="Proteomes" id="UP000264330"/>
    </source>
</evidence>
<dbReference type="GO" id="GO:0140098">
    <property type="term" value="F:catalytic activity, acting on RNA"/>
    <property type="evidence" value="ECO:0007669"/>
    <property type="project" value="UniProtKB-ARBA"/>
</dbReference>
<proteinExistence type="inferred from homology"/>
<dbReference type="PANTHER" id="PTHR21600:SF87">
    <property type="entry name" value="RNA PSEUDOURIDYLATE SYNTHASE DOMAIN-CONTAINING PROTEIN 1"/>
    <property type="match status" value="1"/>
</dbReference>
<accession>A0A3D5J1Y9</accession>
<keyword evidence="2" id="KW-0413">Isomerase</keyword>
<dbReference type="Proteomes" id="UP000264330">
    <property type="component" value="Unassembled WGS sequence"/>
</dbReference>